<feature type="signal peptide" evidence="1">
    <location>
        <begin position="1"/>
        <end position="23"/>
    </location>
</feature>
<proteinExistence type="predicted"/>
<organism evidence="2 3">
    <name type="scientific">Pseudoduganella aquatica</name>
    <dbReference type="NCBI Taxonomy" id="2660641"/>
    <lineage>
        <taxon>Bacteria</taxon>
        <taxon>Pseudomonadati</taxon>
        <taxon>Pseudomonadota</taxon>
        <taxon>Betaproteobacteria</taxon>
        <taxon>Burkholderiales</taxon>
        <taxon>Oxalobacteraceae</taxon>
        <taxon>Telluria group</taxon>
        <taxon>Pseudoduganella</taxon>
    </lineage>
</organism>
<evidence type="ECO:0008006" key="4">
    <source>
        <dbReference type="Google" id="ProtNLM"/>
    </source>
</evidence>
<protein>
    <recommendedName>
        <fullName evidence="4">Transporter</fullName>
    </recommendedName>
</protein>
<reference evidence="2 3" key="1">
    <citation type="submission" date="2019-12" db="EMBL/GenBank/DDBJ databases">
        <title>Novel species isolated from a subtropical stream in China.</title>
        <authorList>
            <person name="Lu H."/>
        </authorList>
    </citation>
    <scope>NUCLEOTIDE SEQUENCE [LARGE SCALE GENOMIC DNA]</scope>
    <source>
        <strain evidence="2 3">FT127W</strain>
    </source>
</reference>
<evidence type="ECO:0000313" key="2">
    <source>
        <dbReference type="EMBL" id="MYN08450.1"/>
    </source>
</evidence>
<dbReference type="EMBL" id="WWCU01000014">
    <property type="protein sequence ID" value="MYN08450.1"/>
    <property type="molecule type" value="Genomic_DNA"/>
</dbReference>
<gene>
    <name evidence="2" type="ORF">GTP77_14005</name>
</gene>
<comment type="caution">
    <text evidence="2">The sequence shown here is derived from an EMBL/GenBank/DDBJ whole genome shotgun (WGS) entry which is preliminary data.</text>
</comment>
<dbReference type="AlphaFoldDB" id="A0A7X4HE03"/>
<accession>A0A7X4HE03</accession>
<feature type="chain" id="PRO_5030698605" description="Transporter" evidence="1">
    <location>
        <begin position="24"/>
        <end position="237"/>
    </location>
</feature>
<keyword evidence="3" id="KW-1185">Reference proteome</keyword>
<name>A0A7X4HE03_9BURK</name>
<dbReference type="RefSeq" id="WP_161072776.1">
    <property type="nucleotide sequence ID" value="NZ_WWCU01000014.1"/>
</dbReference>
<evidence type="ECO:0000256" key="1">
    <source>
        <dbReference type="SAM" id="SignalP"/>
    </source>
</evidence>
<sequence>MKKNVPAWRSTLLLMLCAPAAQAGRPMAADDAAILDPRQCQLEMWAQHNKTQNEYWTAPACNFGGGWELGAGAGRARSLAGGGRDTLSLLQAKTLLRAPQEDGWGLGLVLAGQWRTGANSNRDLSLNLPLSVELAGDRAMLHANVGWLRLRGQPEPASPRLQRSWALGLELAAGERAAFTAEAYGRQRTGSYMQLGARYSLIPGRADIDIAYGDRAGRRGAERYLAVGLTLVASLAD</sequence>
<dbReference type="Proteomes" id="UP000450676">
    <property type="component" value="Unassembled WGS sequence"/>
</dbReference>
<keyword evidence="1" id="KW-0732">Signal</keyword>
<evidence type="ECO:0000313" key="3">
    <source>
        <dbReference type="Proteomes" id="UP000450676"/>
    </source>
</evidence>